<reference evidence="1 2" key="1">
    <citation type="journal article" date="2014" name="Genome Biol. Evol.">
        <title>The genome of the myxosporean Thelohanellus kitauei shows adaptations to nutrient acquisition within its fish host.</title>
        <authorList>
            <person name="Yang Y."/>
            <person name="Xiong J."/>
            <person name="Zhou Z."/>
            <person name="Huo F."/>
            <person name="Miao W."/>
            <person name="Ran C."/>
            <person name="Liu Y."/>
            <person name="Zhang J."/>
            <person name="Feng J."/>
            <person name="Wang M."/>
            <person name="Wang M."/>
            <person name="Wang L."/>
            <person name="Yao B."/>
        </authorList>
    </citation>
    <scope>NUCLEOTIDE SEQUENCE [LARGE SCALE GENOMIC DNA]</scope>
    <source>
        <strain evidence="1">Wuqing</strain>
    </source>
</reference>
<name>A0A0C2J8T2_THEKT</name>
<protein>
    <submittedName>
        <fullName evidence="1">Uncharacterized protein</fullName>
    </submittedName>
</protein>
<evidence type="ECO:0000313" key="1">
    <source>
        <dbReference type="EMBL" id="KII65518.1"/>
    </source>
</evidence>
<dbReference type="AlphaFoldDB" id="A0A0C2J8T2"/>
<evidence type="ECO:0000313" key="2">
    <source>
        <dbReference type="Proteomes" id="UP000031668"/>
    </source>
</evidence>
<organism evidence="1 2">
    <name type="scientific">Thelohanellus kitauei</name>
    <name type="common">Myxosporean</name>
    <dbReference type="NCBI Taxonomy" id="669202"/>
    <lineage>
        <taxon>Eukaryota</taxon>
        <taxon>Metazoa</taxon>
        <taxon>Cnidaria</taxon>
        <taxon>Myxozoa</taxon>
        <taxon>Myxosporea</taxon>
        <taxon>Bivalvulida</taxon>
        <taxon>Platysporina</taxon>
        <taxon>Myxobolidae</taxon>
        <taxon>Thelohanellus</taxon>
    </lineage>
</organism>
<dbReference type="EMBL" id="JWZT01003801">
    <property type="protein sequence ID" value="KII65518.1"/>
    <property type="molecule type" value="Genomic_DNA"/>
</dbReference>
<comment type="caution">
    <text evidence="1">The sequence shown here is derived from an EMBL/GenBank/DDBJ whole genome shotgun (WGS) entry which is preliminary data.</text>
</comment>
<dbReference type="Proteomes" id="UP000031668">
    <property type="component" value="Unassembled WGS sequence"/>
</dbReference>
<accession>A0A0C2J8T2</accession>
<sequence>MHFCDHIITSRMVSLSHYQKFEYHEVDKNKIVDIRLENVDLYSQYKLPEIQTGSTIDRELALGVLRRETTDSMIFNILIEDSKTKYEEDEIFKNDIIDRDIKAIVLHPMMGYSSFKHLQKSTINDVDFKKAENTLNDLSILNSSILKSKTVILLLGKISEDSENLKSKKVDKFTDSMVLISPIDSGVTEESNQQPLGSRQFATLACITESSGTLNSVMLRSRYVKIYI</sequence>
<gene>
    <name evidence="1" type="ORF">RF11_11134</name>
</gene>
<proteinExistence type="predicted"/>
<keyword evidence="2" id="KW-1185">Reference proteome</keyword>